<sequence length="379" mass="38750">MCRQEKHGPKRFSPSEDLAFMIFFRIFRQWIQMLHGGKVLAILFLASPAGCLGGQVGVSNPGFLVVVNKSSSIGTGTQGLLEYILPLSDGQSPLVTRNAHGTYAGGVVAQTFLFVFGTTSQGDQALWTYTLPLSKSATPTARTGFAGTPVAALSIANGQFVVFLEETSAGGCLEGFTFSALVSDTGPTLPAPTLSCTAGNLSLSGALTGGGLQLSGDGSDVFVEASTSSQSSPEEITLSAGTLASGSLGTETHQTLSELGSLSLPFQGITESSTLLLLPDPATPAVLFYTDTGLTSGSNAFLSQNSLNISPPVNLLALDPFGTFLYAAFTSSSSTPSSTPSLASFELKSVNNGSGTSPIATTGEGLDPVGLLTFTASQG</sequence>
<name>A0A059XY99_9BACT</name>
<keyword evidence="2" id="KW-1185">Reference proteome</keyword>
<dbReference type="AlphaFoldDB" id="A0A059XY99"/>
<dbReference type="HOGENOM" id="CLU_771164_0_0_0"/>
<evidence type="ECO:0000313" key="2">
    <source>
        <dbReference type="Proteomes" id="UP000027059"/>
    </source>
</evidence>
<gene>
    <name evidence="1" type="ORF">Y981_09265</name>
</gene>
<protein>
    <submittedName>
        <fullName evidence="1">Uncharacterized protein</fullName>
    </submittedName>
</protein>
<dbReference type="EMBL" id="CP007243">
    <property type="protein sequence ID" value="AIA31868.1"/>
    <property type="molecule type" value="Genomic_DNA"/>
</dbReference>
<proteinExistence type="predicted"/>
<reference evidence="2" key="1">
    <citation type="submission" date="2014-02" db="EMBL/GenBank/DDBJ databases">
        <title>Complete genome sequence and comparative genomic analysis of the nitrogen-fixing bacterium Leptospirillum ferriphilum YSK.</title>
        <authorList>
            <person name="Guo X."/>
            <person name="Yin H."/>
            <person name="Liang Y."/>
            <person name="Hu Q."/>
            <person name="Ma L."/>
            <person name="Xiao Y."/>
            <person name="Zhang X."/>
            <person name="Qiu G."/>
            <person name="Liu X."/>
        </authorList>
    </citation>
    <scope>NUCLEOTIDE SEQUENCE [LARGE SCALE GENOMIC DNA]</scope>
    <source>
        <strain evidence="2">YSK</strain>
    </source>
</reference>
<dbReference type="KEGG" id="lfp:Y981_09265"/>
<reference evidence="1 2" key="2">
    <citation type="journal article" date="2015" name="Biomed. Res. Int.">
        <title>Effects of Arsenite Resistance on the Growth and Functional Gene Expression of Leptospirillum ferriphilum and Acidithiobacillus thiooxidans in Pure Culture and Coculture.</title>
        <authorList>
            <person name="Jiang H."/>
            <person name="Liang Y."/>
            <person name="Yin H."/>
            <person name="Xiao Y."/>
            <person name="Guo X."/>
            <person name="Xu Y."/>
            <person name="Hu Q."/>
            <person name="Liu H."/>
            <person name="Liu X."/>
        </authorList>
    </citation>
    <scope>NUCLEOTIDE SEQUENCE [LARGE SCALE GENOMIC DNA]</scope>
    <source>
        <strain evidence="1 2">YSK</strain>
    </source>
</reference>
<dbReference type="Proteomes" id="UP000027059">
    <property type="component" value="Chromosome"/>
</dbReference>
<organism evidence="1 2">
    <name type="scientific">Leptospirillum ferriphilum YSK</name>
    <dbReference type="NCBI Taxonomy" id="1441628"/>
    <lineage>
        <taxon>Bacteria</taxon>
        <taxon>Pseudomonadati</taxon>
        <taxon>Nitrospirota</taxon>
        <taxon>Nitrospiria</taxon>
        <taxon>Nitrospirales</taxon>
        <taxon>Nitrospiraceae</taxon>
        <taxon>Leptospirillum</taxon>
    </lineage>
</organism>
<accession>A0A059XY99</accession>
<evidence type="ECO:0000313" key="1">
    <source>
        <dbReference type="EMBL" id="AIA31868.1"/>
    </source>
</evidence>